<dbReference type="InterPro" id="IPR036064">
    <property type="entry name" value="MYSc_Myo18"/>
</dbReference>
<dbReference type="GO" id="GO:0000146">
    <property type="term" value="F:microfilament motor activity"/>
    <property type="evidence" value="ECO:0007669"/>
    <property type="project" value="TreeGrafter"/>
</dbReference>
<feature type="compositionally biased region" description="Basic and acidic residues" evidence="7">
    <location>
        <begin position="162"/>
        <end position="178"/>
    </location>
</feature>
<feature type="region of interest" description="Disordered" evidence="7">
    <location>
        <begin position="19"/>
        <end position="184"/>
    </location>
</feature>
<dbReference type="SMART" id="SM00242">
    <property type="entry name" value="MYSc"/>
    <property type="match status" value="1"/>
</dbReference>
<sequence length="1187" mass="131582">MVALFVRVTTVKMFGFMKKSSVDKEREKEEKEKKKKEKKEKKDRKRNSTTSEELARLEEAKKGLFWRSNGAKGMDTSVTASESNDSLSSSSDAPGVYTTTAKVEISKTVKVPPRTQPKPQKPRGILKGRSNYGPEIPNQGVRGNLDDTVTVEENTYENEVMSGKELEMRQKRDEEAREARKRSVKSMIREIDQTSMDAGDDIDIDIGKGSITQRSFTAALAASDGPPPLPVTDPPRESEVTAQQLPQIEIALEPGEKSYENIDLQLPNVAPPRCPKPREIHLKRQPAGDYGFILRRGTVLQRDGDDTTEQKRRVIFAEPGPKNLGTGLLPGDRLIEVDGFNVEGASREDIIVHIRKSGASVSLKVQPIPELSELSLRSGLEGEDVEIQESSVSSGTLKRSGSMRIRNKQAKSEEQLATEKAWLSAERVWLVHKGGFAAARLQRISDGGDEGEGKCRVKLDFGGEIVDVEEDDVEKVLMRLCSKCNPPQYDRVEDLASLRYLNESSVLHTLRQRYGSNLIHSYGGSTLLIVNPMHPLSIYSENVIQMFRGCKQEDMPPHVYAIAQIAYRTMQDKRQDQSIVFLGRSGSGKTTNARHVLHYYTLAAASPSSQSILNADKLNSLFTVLDAFGSSRTIMNTSATRYVQLTSLDFDQSGQIAGASVQVLMLEKSRVARRPEGEPTFHVFYQMLAGIDSTLRKDLQLENLNEPNLFMTPLQRTEDRQRAQQAWAKIMHSMTSLLMSQSEINSLVAIMAAIYHLGVAGVTKGPNQKNQFARPGAAQRAAHCLGCSAEELSRNVFQATQTLQTKSSFRGTPDKSPSRSVDTLSGIECLEGFVIGLYSEVFSALLSLINRSLSSNARTLSSILLLDPPGFQNPFSCGRQGGASFEDLCHNYLQERLQLLFHEKVFTSEQDLYAQENIDCDFELLTSSPAPMVSLFDKASSQALVRSPNPRDSREADERGLLWILDEEAILQGSTEESFVQRLIQNLGDRQETKESLLRRNGAHSFTINHFQGTNPVTYSVKGWLRLCRENPVSRGVSSFLQDSQREEVRGLFCSVRGSVGGAVSGSIVGMEGTSSLRRTASMRRTFTTGTASLKRRSLCVQVKFQADSIIDTIRRSQAHFIHCVLPQNNAGLCDLKNALTPAGGSSTDDIMMNIPLVRAQLRGSEVLEAIRIHRHVVVFISVPTSQ</sequence>
<dbReference type="Pfam" id="PF24556">
    <property type="entry name" value="SH3_Myosin-XVIIIa"/>
    <property type="match status" value="1"/>
</dbReference>
<dbReference type="PROSITE" id="PS50106">
    <property type="entry name" value="PDZ"/>
    <property type="match status" value="1"/>
</dbReference>
<dbReference type="InterPro" id="IPR057772">
    <property type="entry name" value="SH3_Myo18a"/>
</dbReference>
<feature type="domain" description="Myosin motor" evidence="9">
    <location>
        <begin position="490"/>
        <end position="1187"/>
    </location>
</feature>
<keyword evidence="2 6" id="KW-0067">ATP-binding</keyword>
<dbReference type="Proteomes" id="UP000014760">
    <property type="component" value="Unassembled WGS sequence"/>
</dbReference>
<dbReference type="PANTHER" id="PTHR13140:SF706">
    <property type="entry name" value="DILUTE CLASS UNCONVENTIONAL MYOSIN, ISOFORM C"/>
    <property type="match status" value="1"/>
</dbReference>
<dbReference type="InterPro" id="IPR036034">
    <property type="entry name" value="PDZ_sf"/>
</dbReference>
<reference evidence="12" key="1">
    <citation type="submission" date="2012-12" db="EMBL/GenBank/DDBJ databases">
        <authorList>
            <person name="Hellsten U."/>
            <person name="Grimwood J."/>
            <person name="Chapman J.A."/>
            <person name="Shapiro H."/>
            <person name="Aerts A."/>
            <person name="Otillar R.P."/>
            <person name="Terry A.Y."/>
            <person name="Boore J.L."/>
            <person name="Simakov O."/>
            <person name="Marletaz F."/>
            <person name="Cho S.-J."/>
            <person name="Edsinger-Gonzales E."/>
            <person name="Havlak P."/>
            <person name="Kuo D.-H."/>
            <person name="Larsson T."/>
            <person name="Lv J."/>
            <person name="Arendt D."/>
            <person name="Savage R."/>
            <person name="Osoegawa K."/>
            <person name="de Jong P."/>
            <person name="Lindberg D.R."/>
            <person name="Seaver E.C."/>
            <person name="Weisblat D.A."/>
            <person name="Putnam N.H."/>
            <person name="Grigoriev I.V."/>
            <person name="Rokhsar D.S."/>
        </authorList>
    </citation>
    <scope>NUCLEOTIDE SEQUENCE</scope>
    <source>
        <strain evidence="12">I ESC-2004</strain>
    </source>
</reference>
<feature type="region of interest" description="Disordered" evidence="7">
    <location>
        <begin position="387"/>
        <end position="410"/>
    </location>
</feature>
<dbReference type="InterPro" id="IPR001478">
    <property type="entry name" value="PDZ"/>
</dbReference>
<keyword evidence="5 6" id="KW-0009">Actin-binding</keyword>
<evidence type="ECO:0000256" key="1">
    <source>
        <dbReference type="ARBA" id="ARBA00022741"/>
    </source>
</evidence>
<dbReference type="PROSITE" id="PS51456">
    <property type="entry name" value="MYOSIN_MOTOR"/>
    <property type="match status" value="1"/>
</dbReference>
<dbReference type="AlphaFoldDB" id="R7TXY8"/>
<reference evidence="10 12" key="2">
    <citation type="journal article" date="2013" name="Nature">
        <title>Insights into bilaterian evolution from three spiralian genomes.</title>
        <authorList>
            <person name="Simakov O."/>
            <person name="Marletaz F."/>
            <person name="Cho S.J."/>
            <person name="Edsinger-Gonzales E."/>
            <person name="Havlak P."/>
            <person name="Hellsten U."/>
            <person name="Kuo D.H."/>
            <person name="Larsson T."/>
            <person name="Lv J."/>
            <person name="Arendt D."/>
            <person name="Savage R."/>
            <person name="Osoegawa K."/>
            <person name="de Jong P."/>
            <person name="Grimwood J."/>
            <person name="Chapman J.A."/>
            <person name="Shapiro H."/>
            <person name="Aerts A."/>
            <person name="Otillar R.P."/>
            <person name="Terry A.Y."/>
            <person name="Boore J.L."/>
            <person name="Grigoriev I.V."/>
            <person name="Lindberg D.R."/>
            <person name="Seaver E.C."/>
            <person name="Weisblat D.A."/>
            <person name="Putnam N.H."/>
            <person name="Rokhsar D.S."/>
        </authorList>
    </citation>
    <scope>NUCLEOTIDE SEQUENCE</scope>
    <source>
        <strain evidence="10 12">I ESC-2004</strain>
    </source>
</reference>
<evidence type="ECO:0000256" key="4">
    <source>
        <dbReference type="ARBA" id="ARBA00023175"/>
    </source>
</evidence>
<keyword evidence="1 6" id="KW-0547">Nucleotide-binding</keyword>
<reference evidence="11" key="3">
    <citation type="submission" date="2015-06" db="UniProtKB">
        <authorList>
            <consortium name="EnsemblMetazoa"/>
        </authorList>
    </citation>
    <scope>IDENTIFICATION</scope>
</reference>
<dbReference type="InterPro" id="IPR036961">
    <property type="entry name" value="Kinesin_motor_dom_sf"/>
</dbReference>
<dbReference type="SUPFAM" id="SSF50156">
    <property type="entry name" value="PDZ domain-like"/>
    <property type="match status" value="1"/>
</dbReference>
<dbReference type="CDD" id="cd01386">
    <property type="entry name" value="MYSc_Myo18"/>
    <property type="match status" value="1"/>
</dbReference>
<feature type="compositionally biased region" description="Basic and acidic residues" evidence="7">
    <location>
        <begin position="20"/>
        <end position="32"/>
    </location>
</feature>
<dbReference type="EMBL" id="AMQN01002004">
    <property type="status" value="NOT_ANNOTATED_CDS"/>
    <property type="molecule type" value="Genomic_DNA"/>
</dbReference>
<feature type="compositionally biased region" description="Basic and acidic residues" evidence="7">
    <location>
        <begin position="53"/>
        <end position="62"/>
    </location>
</feature>
<dbReference type="SUPFAM" id="SSF52540">
    <property type="entry name" value="P-loop containing nucleoside triphosphate hydrolases"/>
    <property type="match status" value="1"/>
</dbReference>
<dbReference type="Gene3D" id="3.40.850.10">
    <property type="entry name" value="Kinesin motor domain"/>
    <property type="match status" value="1"/>
</dbReference>
<evidence type="ECO:0000256" key="2">
    <source>
        <dbReference type="ARBA" id="ARBA00022840"/>
    </source>
</evidence>
<evidence type="ECO:0000313" key="11">
    <source>
        <dbReference type="EnsemblMetazoa" id="CapteP191825"/>
    </source>
</evidence>
<feature type="compositionally biased region" description="Polar residues" evidence="7">
    <location>
        <begin position="388"/>
        <end position="399"/>
    </location>
</feature>
<dbReference type="PANTHER" id="PTHR13140">
    <property type="entry name" value="MYOSIN"/>
    <property type="match status" value="1"/>
</dbReference>
<dbReference type="GO" id="GO:0016020">
    <property type="term" value="C:membrane"/>
    <property type="evidence" value="ECO:0007669"/>
    <property type="project" value="TreeGrafter"/>
</dbReference>
<accession>R7TXY8</accession>
<dbReference type="OMA" id="HKMFNFM"/>
<dbReference type="Gene3D" id="1.20.120.720">
    <property type="entry name" value="Myosin VI head, motor domain, U50 subdomain"/>
    <property type="match status" value="1"/>
</dbReference>
<dbReference type="GO" id="GO:0007015">
    <property type="term" value="P:actin filament organization"/>
    <property type="evidence" value="ECO:0007669"/>
    <property type="project" value="TreeGrafter"/>
</dbReference>
<evidence type="ECO:0008006" key="13">
    <source>
        <dbReference type="Google" id="ProtNLM"/>
    </source>
</evidence>
<keyword evidence="4 6" id="KW-0505">Motor protein</keyword>
<evidence type="ECO:0000313" key="12">
    <source>
        <dbReference type="Proteomes" id="UP000014760"/>
    </source>
</evidence>
<feature type="compositionally biased region" description="Basic residues" evidence="7">
    <location>
        <begin position="33"/>
        <end position="47"/>
    </location>
</feature>
<protein>
    <recommendedName>
        <fullName evidence="13">Myosin motor domain-containing protein</fullName>
    </recommendedName>
</protein>
<evidence type="ECO:0000256" key="5">
    <source>
        <dbReference type="ARBA" id="ARBA00023203"/>
    </source>
</evidence>
<dbReference type="Gene3D" id="1.10.10.820">
    <property type="match status" value="1"/>
</dbReference>
<dbReference type="GO" id="GO:0016459">
    <property type="term" value="C:myosin complex"/>
    <property type="evidence" value="ECO:0007669"/>
    <property type="project" value="UniProtKB-KW"/>
</dbReference>
<dbReference type="PRINTS" id="PR00193">
    <property type="entry name" value="MYOSINHEAVY"/>
</dbReference>
<organism evidence="10">
    <name type="scientific">Capitella teleta</name>
    <name type="common">Polychaete worm</name>
    <dbReference type="NCBI Taxonomy" id="283909"/>
    <lineage>
        <taxon>Eukaryota</taxon>
        <taxon>Metazoa</taxon>
        <taxon>Spiralia</taxon>
        <taxon>Lophotrochozoa</taxon>
        <taxon>Annelida</taxon>
        <taxon>Polychaeta</taxon>
        <taxon>Sedentaria</taxon>
        <taxon>Scolecida</taxon>
        <taxon>Capitellidae</taxon>
        <taxon>Capitella</taxon>
    </lineage>
</organism>
<evidence type="ECO:0000256" key="3">
    <source>
        <dbReference type="ARBA" id="ARBA00023123"/>
    </source>
</evidence>
<dbReference type="GO" id="GO:0005524">
    <property type="term" value="F:ATP binding"/>
    <property type="evidence" value="ECO:0007669"/>
    <property type="project" value="UniProtKB-UniRule"/>
</dbReference>
<keyword evidence="3 6" id="KW-0518">Myosin</keyword>
<dbReference type="Gene3D" id="2.30.42.10">
    <property type="match status" value="1"/>
</dbReference>
<dbReference type="InterPro" id="IPR001609">
    <property type="entry name" value="Myosin_head_motor_dom-like"/>
</dbReference>
<evidence type="ECO:0000259" key="8">
    <source>
        <dbReference type="PROSITE" id="PS50106"/>
    </source>
</evidence>
<dbReference type="InterPro" id="IPR027417">
    <property type="entry name" value="P-loop_NTPase"/>
</dbReference>
<feature type="compositionally biased region" description="Low complexity" evidence="7">
    <location>
        <begin position="151"/>
        <end position="160"/>
    </location>
</feature>
<evidence type="ECO:0000256" key="6">
    <source>
        <dbReference type="PROSITE-ProRule" id="PRU00782"/>
    </source>
</evidence>
<dbReference type="EMBL" id="KB307554">
    <property type="protein sequence ID" value="ELT98778.1"/>
    <property type="molecule type" value="Genomic_DNA"/>
</dbReference>
<evidence type="ECO:0000313" key="10">
    <source>
        <dbReference type="EMBL" id="ELT98778.1"/>
    </source>
</evidence>
<gene>
    <name evidence="10" type="ORF">CAPTEDRAFT_191825</name>
</gene>
<dbReference type="CDD" id="cd06747">
    <property type="entry name" value="PDZ_MYO18-like"/>
    <property type="match status" value="1"/>
</dbReference>
<dbReference type="FunFam" id="2.30.42.10:FF:000059">
    <property type="entry name" value="unconventional myosin-XVIIIa isoform X1"/>
    <property type="match status" value="1"/>
</dbReference>
<dbReference type="Gene3D" id="1.20.58.530">
    <property type="match status" value="1"/>
</dbReference>
<feature type="domain" description="PDZ" evidence="8">
    <location>
        <begin position="279"/>
        <end position="369"/>
    </location>
</feature>
<feature type="compositionally biased region" description="Low complexity" evidence="7">
    <location>
        <begin position="81"/>
        <end position="91"/>
    </location>
</feature>
<dbReference type="OrthoDB" id="2914378at2759"/>
<keyword evidence="12" id="KW-1185">Reference proteome</keyword>
<dbReference type="EnsemblMetazoa" id="CapteT191825">
    <property type="protein sequence ID" value="CapteP191825"/>
    <property type="gene ID" value="CapteG191825"/>
</dbReference>
<dbReference type="HOGENOM" id="CLU_000192_1_3_1"/>
<evidence type="ECO:0000259" key="9">
    <source>
        <dbReference type="PROSITE" id="PS51456"/>
    </source>
</evidence>
<proteinExistence type="inferred from homology"/>
<name>R7TXY8_CAPTE</name>
<dbReference type="FunCoup" id="R7TXY8">
    <property type="interactions" value="250"/>
</dbReference>
<comment type="similarity">
    <text evidence="6">Belongs to the TRAFAC class myosin-kinesin ATPase superfamily. Myosin family.</text>
</comment>
<comment type="caution">
    <text evidence="6">Lacks conserved residue(s) required for the propagation of feature annotation.</text>
</comment>
<evidence type="ECO:0000256" key="7">
    <source>
        <dbReference type="SAM" id="MobiDB-lite"/>
    </source>
</evidence>
<dbReference type="GO" id="GO:0005737">
    <property type="term" value="C:cytoplasm"/>
    <property type="evidence" value="ECO:0007669"/>
    <property type="project" value="TreeGrafter"/>
</dbReference>
<dbReference type="STRING" id="283909.R7TXY8"/>
<feature type="binding site" evidence="6">
    <location>
        <begin position="583"/>
        <end position="590"/>
    </location>
    <ligand>
        <name>ATP</name>
        <dbReference type="ChEBI" id="CHEBI:30616"/>
    </ligand>
</feature>
<dbReference type="GO" id="GO:0051015">
    <property type="term" value="F:actin filament binding"/>
    <property type="evidence" value="ECO:0007669"/>
    <property type="project" value="TreeGrafter"/>
</dbReference>
<dbReference type="Pfam" id="PF00063">
    <property type="entry name" value="Myosin_head"/>
    <property type="match status" value="1"/>
</dbReference>